<dbReference type="PANTHER" id="PTHR46603:SF1">
    <property type="entry name" value="ABSCISSION_NOCUT CHECKPOINT REGULATOR"/>
    <property type="match status" value="1"/>
</dbReference>
<feature type="compositionally biased region" description="Polar residues" evidence="1">
    <location>
        <begin position="270"/>
        <end position="281"/>
    </location>
</feature>
<accession>A0A9P4U547</accession>
<dbReference type="SUPFAM" id="SSF57845">
    <property type="entry name" value="B-box zinc-binding domain"/>
    <property type="match status" value="1"/>
</dbReference>
<feature type="compositionally biased region" description="Low complexity" evidence="1">
    <location>
        <begin position="254"/>
        <end position="269"/>
    </location>
</feature>
<dbReference type="AlphaFoldDB" id="A0A9P4U547"/>
<reference evidence="2" key="1">
    <citation type="journal article" date="2020" name="Stud. Mycol.">
        <title>101 Dothideomycetes genomes: a test case for predicting lifestyles and emergence of pathogens.</title>
        <authorList>
            <person name="Haridas S."/>
            <person name="Albert R."/>
            <person name="Binder M."/>
            <person name="Bloem J."/>
            <person name="Labutti K."/>
            <person name="Salamov A."/>
            <person name="Andreopoulos B."/>
            <person name="Baker S."/>
            <person name="Barry K."/>
            <person name="Bills G."/>
            <person name="Bluhm B."/>
            <person name="Cannon C."/>
            <person name="Castanera R."/>
            <person name="Culley D."/>
            <person name="Daum C."/>
            <person name="Ezra D."/>
            <person name="Gonzalez J."/>
            <person name="Henrissat B."/>
            <person name="Kuo A."/>
            <person name="Liang C."/>
            <person name="Lipzen A."/>
            <person name="Lutzoni F."/>
            <person name="Magnuson J."/>
            <person name="Mondo S."/>
            <person name="Nolan M."/>
            <person name="Ohm R."/>
            <person name="Pangilinan J."/>
            <person name="Park H.-J."/>
            <person name="Ramirez L."/>
            <person name="Alfaro M."/>
            <person name="Sun H."/>
            <person name="Tritt A."/>
            <person name="Yoshinaga Y."/>
            <person name="Zwiers L.-H."/>
            <person name="Turgeon B."/>
            <person name="Goodwin S."/>
            <person name="Spatafora J."/>
            <person name="Crous P."/>
            <person name="Grigoriev I."/>
        </authorList>
    </citation>
    <scope>NUCLEOTIDE SEQUENCE</scope>
    <source>
        <strain evidence="2">CBS 130266</strain>
    </source>
</reference>
<name>A0A9P4U547_9PEZI</name>
<dbReference type="InterPro" id="IPR044553">
    <property type="entry name" value="Bbox1_ANCHR"/>
</dbReference>
<evidence type="ECO:0000313" key="2">
    <source>
        <dbReference type="EMBL" id="KAF2436612.1"/>
    </source>
</evidence>
<evidence type="ECO:0000256" key="1">
    <source>
        <dbReference type="SAM" id="MobiDB-lite"/>
    </source>
</evidence>
<dbReference type="CDD" id="cd19817">
    <property type="entry name" value="Bbox1_ANCHR-like"/>
    <property type="match status" value="1"/>
</dbReference>
<dbReference type="Proteomes" id="UP000800235">
    <property type="component" value="Unassembled WGS sequence"/>
</dbReference>
<evidence type="ECO:0000313" key="3">
    <source>
        <dbReference type="Proteomes" id="UP000800235"/>
    </source>
</evidence>
<dbReference type="OrthoDB" id="5407799at2759"/>
<protein>
    <submittedName>
        <fullName evidence="2">Uncharacterized protein</fullName>
    </submittedName>
</protein>
<dbReference type="Pfam" id="PF22586">
    <property type="entry name" value="ANCHR-like_BBOX"/>
    <property type="match status" value="1"/>
</dbReference>
<sequence>MPNSNDDYDSLLTRLNALRTSSPSPSPSLRLDPLASSVAAAKHDRDIESRFRRLASGSKLPPPSLTPSTTATLRDTVDNIPSEREVNFEDEHTLDELLRELGSGEGDDSWLGPVGEGDSVEGLLKEARDALPKEGEGEERENTGGKAEKAECEGETDREDDDDDDGKHVSDHEDEDAAEEYIAQILADIELRRKQGDLSDSEAEQPEHQKHSTHQTKQDHTTTNSTLFDLPTAPSTAPLPKDMTISDDDLTARLAALSLPTTPSTAPTSRNPTTKSKSSNFPKFTDEDIESWCIICSDDATLKCLGCDGDLYCGNCWNEGHRGEDAGWEEKRHKAVVYGKEKGKKKALIGAS</sequence>
<feature type="compositionally biased region" description="Acidic residues" evidence="1">
    <location>
        <begin position="153"/>
        <end position="164"/>
    </location>
</feature>
<proteinExistence type="predicted"/>
<organism evidence="2 3">
    <name type="scientific">Tothia fuscella</name>
    <dbReference type="NCBI Taxonomy" id="1048955"/>
    <lineage>
        <taxon>Eukaryota</taxon>
        <taxon>Fungi</taxon>
        <taxon>Dikarya</taxon>
        <taxon>Ascomycota</taxon>
        <taxon>Pezizomycotina</taxon>
        <taxon>Dothideomycetes</taxon>
        <taxon>Pleosporomycetidae</taxon>
        <taxon>Venturiales</taxon>
        <taxon>Cylindrosympodiaceae</taxon>
        <taxon>Tothia</taxon>
    </lineage>
</organism>
<dbReference type="EMBL" id="MU007010">
    <property type="protein sequence ID" value="KAF2436612.1"/>
    <property type="molecule type" value="Genomic_DNA"/>
</dbReference>
<feature type="compositionally biased region" description="Basic and acidic residues" evidence="1">
    <location>
        <begin position="75"/>
        <end position="99"/>
    </location>
</feature>
<keyword evidence="3" id="KW-1185">Reference proteome</keyword>
<gene>
    <name evidence="2" type="ORF">EJ08DRAFT_691772</name>
</gene>
<comment type="caution">
    <text evidence="2">The sequence shown here is derived from an EMBL/GenBank/DDBJ whole genome shotgun (WGS) entry which is preliminary data.</text>
</comment>
<feature type="compositionally biased region" description="Basic and acidic residues" evidence="1">
    <location>
        <begin position="123"/>
        <end position="152"/>
    </location>
</feature>
<dbReference type="PANTHER" id="PTHR46603">
    <property type="entry name" value="ABSCISSION/NOCUT CHECKPOINT REGULATOR"/>
    <property type="match status" value="1"/>
</dbReference>
<feature type="region of interest" description="Disordered" evidence="1">
    <location>
        <begin position="52"/>
        <end position="281"/>
    </location>
</feature>
<feature type="compositionally biased region" description="Basic and acidic residues" evidence="1">
    <location>
        <begin position="205"/>
        <end position="220"/>
    </location>
</feature>